<dbReference type="InterPro" id="IPR036390">
    <property type="entry name" value="WH_DNA-bd_sf"/>
</dbReference>
<dbReference type="CDD" id="cd00090">
    <property type="entry name" value="HTH_ARSR"/>
    <property type="match status" value="1"/>
</dbReference>
<accession>A0AAU7UAS2</accession>
<sequence>MRYDILDMAAVRVQHSLVLLRLLWREDAPRIDLSRQVGLSRSAISSIVQELMEVGLVSEGERRVSERVGRRATMLSLHSRAAHLLAVDLGASHLKVALLDLRCTVLAQRECPHDVRQGPQATYPLIRRLAEEVLQASGVPEQGVAALGVGVPGPVDFRSGQVIRPPNMPGWDGEHVGAELGRLFDCPVLVDNDANLGALAEWKFGAHAGTPDLIYIKAATGIGSGVLLGGRLHRGVSGGAGEIGHISINEQGPLGRSGNPGSLESYAAAGVVLAKMRSRVGSHPGSCLTETSDMADLTRLSRQDPLARELWGEVGRHLGVAITTGLNLFNPSVVVIGGQMAAAGEPLITAVRQVVQERAMLVNRDAVKITQSSLGPSVGILGAAVMALETLLSPDGLPRLREVSRRQRAAGSGSRAPPAARPLSTIHSALSSPLLEEPL</sequence>
<protein>
    <submittedName>
        <fullName evidence="2">ROK family transcriptional regulator</fullName>
    </submittedName>
</protein>
<dbReference type="InterPro" id="IPR036388">
    <property type="entry name" value="WH-like_DNA-bd_sf"/>
</dbReference>
<dbReference type="SUPFAM" id="SSF53067">
    <property type="entry name" value="Actin-like ATPase domain"/>
    <property type="match status" value="1"/>
</dbReference>
<evidence type="ECO:0000313" key="2">
    <source>
        <dbReference type="EMBL" id="XBV85480.1"/>
    </source>
</evidence>
<dbReference type="InterPro" id="IPR043129">
    <property type="entry name" value="ATPase_NBD"/>
</dbReference>
<dbReference type="SUPFAM" id="SSF46785">
    <property type="entry name" value="Winged helix' DNA-binding domain"/>
    <property type="match status" value="1"/>
</dbReference>
<dbReference type="RefSeq" id="WP_350243517.1">
    <property type="nucleotide sequence ID" value="NZ_CP158299.1"/>
</dbReference>
<dbReference type="EMBL" id="CP158299">
    <property type="protein sequence ID" value="XBV85480.1"/>
    <property type="molecule type" value="Genomic_DNA"/>
</dbReference>
<dbReference type="KEGG" id="dsc:ABOD76_18915"/>
<gene>
    <name evidence="2" type="ORF">ABOD76_18915</name>
</gene>
<reference evidence="2" key="1">
    <citation type="submission" date="2024-06" db="EMBL/GenBank/DDBJ databases">
        <title>Draft Genome Sequence of Deinococcus sonorensis Type Strain KR-87, a Biofilm Producing Representative of the Genus Deinococcus.</title>
        <authorList>
            <person name="Boren L.S."/>
            <person name="Grosso R.A."/>
            <person name="Hugenberg-Cox A.N."/>
            <person name="Hill J.T.E."/>
            <person name="Albert C.M."/>
            <person name="Tuohy J.M."/>
        </authorList>
    </citation>
    <scope>NUCLEOTIDE SEQUENCE</scope>
    <source>
        <strain evidence="2">KR-87</strain>
    </source>
</reference>
<dbReference type="Gene3D" id="3.30.420.40">
    <property type="match status" value="2"/>
</dbReference>
<dbReference type="PANTHER" id="PTHR18964:SF173">
    <property type="entry name" value="GLUCOKINASE"/>
    <property type="match status" value="1"/>
</dbReference>
<proteinExistence type="predicted"/>
<dbReference type="Pfam" id="PF00480">
    <property type="entry name" value="ROK"/>
    <property type="match status" value="1"/>
</dbReference>
<organism evidence="2">
    <name type="scientific">Deinococcus sonorensis KR-87</name>
    <dbReference type="NCBI Taxonomy" id="694439"/>
    <lineage>
        <taxon>Bacteria</taxon>
        <taxon>Thermotogati</taxon>
        <taxon>Deinococcota</taxon>
        <taxon>Deinococci</taxon>
        <taxon>Deinococcales</taxon>
        <taxon>Deinococcaceae</taxon>
        <taxon>Deinococcus</taxon>
    </lineage>
</organism>
<feature type="region of interest" description="Disordered" evidence="1">
    <location>
        <begin position="404"/>
        <end position="423"/>
    </location>
</feature>
<dbReference type="InterPro" id="IPR011991">
    <property type="entry name" value="ArsR-like_HTH"/>
</dbReference>
<name>A0AAU7UAS2_9DEIO</name>
<dbReference type="PANTHER" id="PTHR18964">
    <property type="entry name" value="ROK (REPRESSOR, ORF, KINASE) FAMILY"/>
    <property type="match status" value="1"/>
</dbReference>
<dbReference type="Gene3D" id="1.10.10.10">
    <property type="entry name" value="Winged helix-like DNA-binding domain superfamily/Winged helix DNA-binding domain"/>
    <property type="match status" value="1"/>
</dbReference>
<dbReference type="AlphaFoldDB" id="A0AAU7UAS2"/>
<evidence type="ECO:0000256" key="1">
    <source>
        <dbReference type="SAM" id="MobiDB-lite"/>
    </source>
</evidence>
<feature type="compositionally biased region" description="Low complexity" evidence="1">
    <location>
        <begin position="409"/>
        <end position="422"/>
    </location>
</feature>
<dbReference type="InterPro" id="IPR000600">
    <property type="entry name" value="ROK"/>
</dbReference>